<evidence type="ECO:0000259" key="8">
    <source>
        <dbReference type="Pfam" id="PF00933"/>
    </source>
</evidence>
<dbReference type="SUPFAM" id="SSF56601">
    <property type="entry name" value="beta-lactamase/transpeptidase-like"/>
    <property type="match status" value="1"/>
</dbReference>
<evidence type="ECO:0000256" key="1">
    <source>
        <dbReference type="ARBA" id="ARBA00001231"/>
    </source>
</evidence>
<dbReference type="Pfam" id="PF00933">
    <property type="entry name" value="Glyco_hydro_3"/>
    <property type="match status" value="1"/>
</dbReference>
<dbReference type="Gene3D" id="3.40.50.1700">
    <property type="entry name" value="Glycoside hydrolase family 3 C-terminal domain"/>
    <property type="match status" value="1"/>
</dbReference>
<accession>A0A0X8G8M6</accession>
<gene>
    <name evidence="9" type="ORF">Lupro_12915</name>
</gene>
<evidence type="ECO:0000313" key="9">
    <source>
        <dbReference type="EMBL" id="AMC12106.1"/>
    </source>
</evidence>
<feature type="chain" id="PRO_5007066352" description="beta-N-acetylhexosaminidase" evidence="6">
    <location>
        <begin position="20"/>
        <end position="972"/>
    </location>
</feature>
<dbReference type="PROSITE" id="PS00775">
    <property type="entry name" value="GLYCOSYL_HYDROL_F3"/>
    <property type="match status" value="1"/>
</dbReference>
<evidence type="ECO:0000256" key="2">
    <source>
        <dbReference type="ARBA" id="ARBA00005336"/>
    </source>
</evidence>
<evidence type="ECO:0000313" key="10">
    <source>
        <dbReference type="Proteomes" id="UP000059672"/>
    </source>
</evidence>
<organism evidence="9 10">
    <name type="scientific">Lutibacter profundi</name>
    <dbReference type="NCBI Taxonomy" id="1622118"/>
    <lineage>
        <taxon>Bacteria</taxon>
        <taxon>Pseudomonadati</taxon>
        <taxon>Bacteroidota</taxon>
        <taxon>Flavobacteriia</taxon>
        <taxon>Flavobacteriales</taxon>
        <taxon>Flavobacteriaceae</taxon>
        <taxon>Lutibacter</taxon>
    </lineage>
</organism>
<dbReference type="Gene3D" id="3.40.710.10">
    <property type="entry name" value="DD-peptidase/beta-lactamase superfamily"/>
    <property type="match status" value="1"/>
</dbReference>
<dbReference type="GO" id="GO:0004563">
    <property type="term" value="F:beta-N-acetylhexosaminidase activity"/>
    <property type="evidence" value="ECO:0007669"/>
    <property type="project" value="UniProtKB-EC"/>
</dbReference>
<dbReference type="InterPro" id="IPR001466">
    <property type="entry name" value="Beta-lactam-related"/>
</dbReference>
<evidence type="ECO:0000256" key="5">
    <source>
        <dbReference type="ARBA" id="ARBA00023295"/>
    </source>
</evidence>
<dbReference type="EC" id="3.2.1.52" evidence="3"/>
<dbReference type="Proteomes" id="UP000059672">
    <property type="component" value="Chromosome"/>
</dbReference>
<keyword evidence="10" id="KW-1185">Reference proteome</keyword>
<dbReference type="STRING" id="1622118.Lupro_12915"/>
<evidence type="ECO:0000259" key="7">
    <source>
        <dbReference type="Pfam" id="PF00144"/>
    </source>
</evidence>
<dbReference type="InterPro" id="IPR036881">
    <property type="entry name" value="Glyco_hydro_3_C_sf"/>
</dbReference>
<comment type="catalytic activity">
    <reaction evidence="1">
        <text>Hydrolysis of terminal non-reducing N-acetyl-D-hexosamine residues in N-acetyl-beta-D-hexosaminides.</text>
        <dbReference type="EC" id="3.2.1.52"/>
    </reaction>
</comment>
<dbReference type="PRINTS" id="PR00133">
    <property type="entry name" value="GLHYDRLASE3"/>
</dbReference>
<dbReference type="EMBL" id="CP013355">
    <property type="protein sequence ID" value="AMC12106.1"/>
    <property type="molecule type" value="Genomic_DNA"/>
</dbReference>
<evidence type="ECO:0000256" key="6">
    <source>
        <dbReference type="SAM" id="SignalP"/>
    </source>
</evidence>
<keyword evidence="4" id="KW-0378">Hydrolase</keyword>
<reference evidence="9 10" key="2">
    <citation type="journal article" date="2016" name="Int. J. Syst. Evol. Microbiol.">
        <title>Lutibacter profundi sp. nov., isolated from a deep-sea hydrothermal system on the Arctic Mid-Ocean Ridge and emended description of the genus Lutibacter.</title>
        <authorList>
            <person name="Le Moine Bauer S."/>
            <person name="Roalkvam I."/>
            <person name="Steen I.H."/>
            <person name="Dahle H."/>
        </authorList>
    </citation>
    <scope>NUCLEOTIDE SEQUENCE [LARGE SCALE GENOMIC DNA]</scope>
    <source>
        <strain evidence="9 10">LP1</strain>
    </source>
</reference>
<dbReference type="SUPFAM" id="SSF51445">
    <property type="entry name" value="(Trans)glycosidases"/>
    <property type="match status" value="1"/>
</dbReference>
<feature type="domain" description="Glycoside hydrolase family 3 N-terminal" evidence="8">
    <location>
        <begin position="45"/>
        <end position="361"/>
    </location>
</feature>
<dbReference type="InterPro" id="IPR050226">
    <property type="entry name" value="NagZ_Beta-hexosaminidase"/>
</dbReference>
<dbReference type="KEGG" id="lut:Lupro_12915"/>
<dbReference type="OrthoDB" id="9805821at2"/>
<dbReference type="PANTHER" id="PTHR30480:SF13">
    <property type="entry name" value="BETA-HEXOSAMINIDASE"/>
    <property type="match status" value="1"/>
</dbReference>
<protein>
    <recommendedName>
        <fullName evidence="3">beta-N-acetylhexosaminidase</fullName>
        <ecNumber evidence="3">3.2.1.52</ecNumber>
    </recommendedName>
</protein>
<reference evidence="10" key="1">
    <citation type="submission" date="2015-12" db="EMBL/GenBank/DDBJ databases">
        <title>Complete genome sequence of Lutibacter profundus strain LP1.</title>
        <authorList>
            <person name="Wissuwa J."/>
            <person name="Le Moine Bauer S."/>
            <person name="Stokke R."/>
            <person name="Dahle H."/>
            <person name="Steen I.H."/>
        </authorList>
    </citation>
    <scope>NUCLEOTIDE SEQUENCE [LARGE SCALE GENOMIC DNA]</scope>
    <source>
        <strain evidence="10">LP1</strain>
    </source>
</reference>
<dbReference type="InterPro" id="IPR017853">
    <property type="entry name" value="GH"/>
</dbReference>
<dbReference type="RefSeq" id="WP_068211188.1">
    <property type="nucleotide sequence ID" value="NZ_CP013355.1"/>
</dbReference>
<name>A0A0X8G8M6_9FLAO</name>
<dbReference type="InterPro" id="IPR036962">
    <property type="entry name" value="Glyco_hydro_3_N_sf"/>
</dbReference>
<dbReference type="InterPro" id="IPR019800">
    <property type="entry name" value="Glyco_hydro_3_AS"/>
</dbReference>
<feature type="domain" description="Beta-lactamase-related" evidence="7">
    <location>
        <begin position="597"/>
        <end position="949"/>
    </location>
</feature>
<proteinExistence type="inferred from homology"/>
<evidence type="ECO:0000256" key="3">
    <source>
        <dbReference type="ARBA" id="ARBA00012663"/>
    </source>
</evidence>
<dbReference type="InterPro" id="IPR012338">
    <property type="entry name" value="Beta-lactam/transpept-like"/>
</dbReference>
<keyword evidence="5" id="KW-0326">Glycosidase</keyword>
<dbReference type="PATRIC" id="fig|1622118.3.peg.2648"/>
<dbReference type="GO" id="GO:0009254">
    <property type="term" value="P:peptidoglycan turnover"/>
    <property type="evidence" value="ECO:0007669"/>
    <property type="project" value="TreeGrafter"/>
</dbReference>
<dbReference type="AlphaFoldDB" id="A0A0X8G8M6"/>
<comment type="similarity">
    <text evidence="2">Belongs to the glycosyl hydrolase 3 family.</text>
</comment>
<dbReference type="Pfam" id="PF00144">
    <property type="entry name" value="Beta-lactamase"/>
    <property type="match status" value="1"/>
</dbReference>
<evidence type="ECO:0000256" key="4">
    <source>
        <dbReference type="ARBA" id="ARBA00022801"/>
    </source>
</evidence>
<sequence>MIKNILFIFIVLNSTFLQAQKFDPLIVKDSLTQKQWVDSLLNNMTVDEKIGQLLMVQAYSNKDRNHTIFIKNLIEKFHIGGLVFMQGTPEKQAQLNNIYQSISKVPLLIGITAEWGLEMRLKNTYRFPWNMTLGAIRDDKLIEEFGAQMGKQCKRLGIHINFAPVVDINTNPDNPIIGNRSFGESRENVTKKALAFIKGIQSENVFACAKHFPGHGDTNIDSHTALPVLDFGKNRLDSIELYPYKQLIAKGLSTIMVAHLSVKALEPNVELPTSLSYQVVTSLLKEKLNFNGLIITDALNMKGASGFAKPGEIELLAMLAGNDILLVPENVPAAILYIKNALQEKIISEERLNYSVRKILKAKYWAGLSNFKLVELDNLQKDLNSIENELLYRKLIKNSITLLKNDSLVVPIQNLDKKKIAYVKLGDAENTDFIKTLRNYTAIDVVSSENLDELIEKLEPYNLVIVGFHKSDLGFRDEYHFKDSELVWLQEIARTNTVILDVFANPYCLLQLKTFKNINGLLLSYQNSKLSQNISAQMLFGAIEIKGKIPVSIKKVFSVGHGLQTKSLKRLAYSIPEEVGLSSQKLKRIDSLANVVIRKKMTPGMQILVARKGKVVYNKSFGFHTYQQKLPVQNSDIYDIASMTKIIASLPLIMELEEKGVLSLESSMGSLLPKFKNTNKDTLTVKEVLSHYARLKPWIPFYMFTLDSITHKPSKEFYRGIKSSKFNIKVADKLFLRRDYPSIMMDSIINSEQRLREGYKYSDLSFYIFKDFIENYYKKNLNELTQQHFFKALGANKTTYLPLDKFQKNSIVPTEKDNSYRNQLLQGYVHDMGAAMQGGIGGHAGLFSNANDISKMMQLYLQKGYYGGKQYFQSKTINKFNHRYYANNGVRRGVGFDKPQLKAKEKATCGCVSDESFGHSGFTGTYTWVDPKTEIIYVFLSNRVFPTMNNKDLVKNNIRIEIQQLIQDAITD</sequence>
<dbReference type="Gene3D" id="3.20.20.300">
    <property type="entry name" value="Glycoside hydrolase, family 3, N-terminal domain"/>
    <property type="match status" value="1"/>
</dbReference>
<dbReference type="GO" id="GO:0005975">
    <property type="term" value="P:carbohydrate metabolic process"/>
    <property type="evidence" value="ECO:0007669"/>
    <property type="project" value="InterPro"/>
</dbReference>
<dbReference type="InterPro" id="IPR001764">
    <property type="entry name" value="Glyco_hydro_3_N"/>
</dbReference>
<keyword evidence="6" id="KW-0732">Signal</keyword>
<feature type="signal peptide" evidence="6">
    <location>
        <begin position="1"/>
        <end position="19"/>
    </location>
</feature>
<dbReference type="PANTHER" id="PTHR30480">
    <property type="entry name" value="BETA-HEXOSAMINIDASE-RELATED"/>
    <property type="match status" value="1"/>
</dbReference>